<gene>
    <name evidence="1" type="ORF">NCTC10924_01683</name>
</gene>
<dbReference type="RefSeq" id="WP_003083597.1">
    <property type="nucleotide sequence ID" value="NZ_CP070236.1"/>
</dbReference>
<name>A0A4V0HCK4_STRPO</name>
<evidence type="ECO:0000313" key="1">
    <source>
        <dbReference type="EMBL" id="VTT46415.1"/>
    </source>
</evidence>
<accession>A0A4V0HCK4</accession>
<dbReference type="OrthoDB" id="2242962at2"/>
<dbReference type="EMBL" id="LR594052">
    <property type="protein sequence ID" value="VTT46415.1"/>
    <property type="molecule type" value="Genomic_DNA"/>
</dbReference>
<reference evidence="1 2" key="1">
    <citation type="submission" date="2019-05" db="EMBL/GenBank/DDBJ databases">
        <authorList>
            <consortium name="Pathogen Informatics"/>
        </authorList>
    </citation>
    <scope>NUCLEOTIDE SEQUENCE [LARGE SCALE GENOMIC DNA]</scope>
    <source>
        <strain evidence="1 2">NCTC10924</strain>
    </source>
</reference>
<dbReference type="Proteomes" id="UP000306241">
    <property type="component" value="Chromosome"/>
</dbReference>
<protein>
    <submittedName>
        <fullName evidence="1">Uncharacterized protein</fullName>
    </submittedName>
</protein>
<dbReference type="AlphaFoldDB" id="A0A4V0HCK4"/>
<proteinExistence type="predicted"/>
<organism evidence="1 2">
    <name type="scientific">Streptococcus porcinus</name>
    <dbReference type="NCBI Taxonomy" id="1340"/>
    <lineage>
        <taxon>Bacteria</taxon>
        <taxon>Bacillati</taxon>
        <taxon>Bacillota</taxon>
        <taxon>Bacilli</taxon>
        <taxon>Lactobacillales</taxon>
        <taxon>Streptococcaceae</taxon>
        <taxon>Streptococcus</taxon>
    </lineage>
</organism>
<sequence length="115" mass="13745">MKSFAQENYGNSHHFWYQADTFQEHNYGSIFNHQTDWLEQLQIVIKKDLSKFSQEDDFYWYFGESLDNIPLMVRYKNGQYNVQINLKDFDFALHLDAILAWKESLITLLVANKAL</sequence>
<evidence type="ECO:0000313" key="2">
    <source>
        <dbReference type="Proteomes" id="UP000306241"/>
    </source>
</evidence>